<dbReference type="Gene3D" id="3.90.400.10">
    <property type="entry name" value="Oligo-1,6-glucosidase, Domain 2"/>
    <property type="match status" value="1"/>
</dbReference>
<dbReference type="SUPFAM" id="SSF51445">
    <property type="entry name" value="(Trans)glycosidases"/>
    <property type="match status" value="1"/>
</dbReference>
<dbReference type="PANTHER" id="PTHR10357">
    <property type="entry name" value="ALPHA-AMYLASE FAMILY MEMBER"/>
    <property type="match status" value="1"/>
</dbReference>
<dbReference type="AlphaFoldDB" id="A0A370DLU2"/>
<dbReference type="CDD" id="cd11324">
    <property type="entry name" value="AmyAc_Amylosucrase"/>
    <property type="match status" value="1"/>
</dbReference>
<dbReference type="GO" id="GO:0047669">
    <property type="term" value="F:amylosucrase activity"/>
    <property type="evidence" value="ECO:0007669"/>
    <property type="project" value="InterPro"/>
</dbReference>
<name>A0A370DLU2_9GAMM</name>
<protein>
    <submittedName>
        <fullName evidence="2">Alpha-amylase</fullName>
    </submittedName>
</protein>
<comment type="caution">
    <text evidence="2">The sequence shown here is derived from an EMBL/GenBank/DDBJ whole genome shotgun (WGS) entry which is preliminary data.</text>
</comment>
<dbReference type="GO" id="GO:0005975">
    <property type="term" value="P:carbohydrate metabolic process"/>
    <property type="evidence" value="ECO:0007669"/>
    <property type="project" value="InterPro"/>
</dbReference>
<evidence type="ECO:0000313" key="3">
    <source>
        <dbReference type="Proteomes" id="UP000254771"/>
    </source>
</evidence>
<keyword evidence="3" id="KW-1185">Reference proteome</keyword>
<dbReference type="Gene3D" id="2.60.40.1180">
    <property type="entry name" value="Golgi alpha-mannosidase II"/>
    <property type="match status" value="1"/>
</dbReference>
<dbReference type="EMBL" id="QFXE01000014">
    <property type="protein sequence ID" value="RDH85116.1"/>
    <property type="molecule type" value="Genomic_DNA"/>
</dbReference>
<dbReference type="InterPro" id="IPR006047">
    <property type="entry name" value="GH13_cat_dom"/>
</dbReference>
<proteinExistence type="predicted"/>
<sequence>MYEQVSHSLLNEILDRLKPEIQRRNLRHFYTRLGANFYVIHSLFHHLYGSRDDSTSQLVRLVEVMAGRYIERSKTLEKIDRARESNHNWFLSQEWVGMALYADGFAGDLEGMEQRLPYLQELGINMAHVMPMMVCPTGASDGGYAVSDFRNIDPRIGTLDDLASLVESMRKRGMLLALDVVVNHTSDEHEWVQKARTGDPKYQDYFYIFDDREVPDMFEETMPEIFPETAPGNFTWDETMGKWVMTVFNRYQWDLNYSNPAVFIEMVDAILYWANRGADIIRLDAVAFLWKKIGTTCQNEREAHLILQLMKDCCQVTAPGVLFIAEAIVAPLEIIKYFGEDAIIAKECEIAYNATFMALLWEAVATKNANLLNQGIRSLPDKLDRATWLNYIRCHDDIGLGFDDADIIKAGYNPYAHRRFLVDYFTGQFEGSEARGQPFGRNAKTGDARISGSLTSLIGLEAALERGDEAAVDRALKLILLLHGMILSFGGIPLLYYGDEIGTLNDCSFLQDENKAGDNRWMHRPRIDWEKAELRHRHGTIEQMIFDGLKKLIAVRKTIPAFADYNNREMIHVGNEHLFVFNRSHPEVPDEKVLVVANFDDSPQHLELGTLGIWQPMRIGPLQDLASGESPALFKEQLVIPPLRFYWISSQRAGFTG</sequence>
<gene>
    <name evidence="2" type="ORF">DIZ78_11930</name>
</gene>
<reference evidence="2 3" key="1">
    <citation type="journal article" date="2018" name="ISME J.">
        <title>Endosymbiont genomes yield clues of tubeworm success.</title>
        <authorList>
            <person name="Li Y."/>
            <person name="Liles M.R."/>
            <person name="Halanych K.M."/>
        </authorList>
    </citation>
    <scope>NUCLEOTIDE SEQUENCE [LARGE SCALE GENOMIC DNA]</scope>
    <source>
        <strain evidence="2">A1462</strain>
    </source>
</reference>
<dbReference type="Pfam" id="PF00128">
    <property type="entry name" value="Alpha-amylase"/>
    <property type="match status" value="1"/>
</dbReference>
<dbReference type="InterPro" id="IPR017853">
    <property type="entry name" value="GH"/>
</dbReference>
<evidence type="ECO:0000313" key="2">
    <source>
        <dbReference type="EMBL" id="RDH85116.1"/>
    </source>
</evidence>
<evidence type="ECO:0000259" key="1">
    <source>
        <dbReference type="SMART" id="SM00642"/>
    </source>
</evidence>
<dbReference type="SUPFAM" id="SSF51011">
    <property type="entry name" value="Glycosyl hydrolase domain"/>
    <property type="match status" value="1"/>
</dbReference>
<dbReference type="SMART" id="SM00642">
    <property type="entry name" value="Aamy"/>
    <property type="match status" value="1"/>
</dbReference>
<dbReference type="Gene3D" id="1.10.1740.10">
    <property type="match status" value="1"/>
</dbReference>
<dbReference type="InterPro" id="IPR045857">
    <property type="entry name" value="O16G_dom_2"/>
</dbReference>
<dbReference type="Gene3D" id="3.20.20.80">
    <property type="entry name" value="Glycosidases"/>
    <property type="match status" value="1"/>
</dbReference>
<dbReference type="Proteomes" id="UP000254771">
    <property type="component" value="Unassembled WGS sequence"/>
</dbReference>
<dbReference type="InterPro" id="IPR013780">
    <property type="entry name" value="Glyco_hydro_b"/>
</dbReference>
<dbReference type="PANTHER" id="PTHR10357:SF213">
    <property type="entry name" value="ALPHA AMYLASE CATALYTIC REGION"/>
    <property type="match status" value="1"/>
</dbReference>
<feature type="domain" description="Glycosyl hydrolase family 13 catalytic" evidence="1">
    <location>
        <begin position="99"/>
        <end position="556"/>
    </location>
</feature>
<accession>A0A370DLU2</accession>
<dbReference type="InterPro" id="IPR044077">
    <property type="entry name" value="Amylosucrase"/>
</dbReference>
<organism evidence="2 3">
    <name type="scientific">endosymbiont of Escarpia spicata</name>
    <dbReference type="NCBI Taxonomy" id="2200908"/>
    <lineage>
        <taxon>Bacteria</taxon>
        <taxon>Pseudomonadati</taxon>
        <taxon>Pseudomonadota</taxon>
        <taxon>Gammaproteobacteria</taxon>
        <taxon>sulfur-oxidizing symbionts</taxon>
    </lineage>
</organism>